<keyword evidence="2" id="KW-1133">Transmembrane helix</keyword>
<evidence type="ECO:0000256" key="2">
    <source>
        <dbReference type="SAM" id="Phobius"/>
    </source>
</evidence>
<gene>
    <name evidence="3" type="ORF">FB45DRAFT_484525</name>
</gene>
<protein>
    <submittedName>
        <fullName evidence="3">Uncharacterized protein</fullName>
    </submittedName>
</protein>
<dbReference type="EMBL" id="JARKIF010000007">
    <property type="protein sequence ID" value="KAJ7635401.1"/>
    <property type="molecule type" value="Genomic_DNA"/>
</dbReference>
<name>A0AAD7C0D5_9AGAR</name>
<accession>A0AAD7C0D5</accession>
<evidence type="ECO:0000313" key="3">
    <source>
        <dbReference type="EMBL" id="KAJ7635401.1"/>
    </source>
</evidence>
<keyword evidence="2" id="KW-0812">Transmembrane</keyword>
<evidence type="ECO:0000313" key="4">
    <source>
        <dbReference type="Proteomes" id="UP001221142"/>
    </source>
</evidence>
<evidence type="ECO:0000256" key="1">
    <source>
        <dbReference type="SAM" id="MobiDB-lite"/>
    </source>
</evidence>
<comment type="caution">
    <text evidence="3">The sequence shown here is derived from an EMBL/GenBank/DDBJ whole genome shotgun (WGS) entry which is preliminary data.</text>
</comment>
<organism evidence="3 4">
    <name type="scientific">Roridomyces roridus</name>
    <dbReference type="NCBI Taxonomy" id="1738132"/>
    <lineage>
        <taxon>Eukaryota</taxon>
        <taxon>Fungi</taxon>
        <taxon>Dikarya</taxon>
        <taxon>Basidiomycota</taxon>
        <taxon>Agaricomycotina</taxon>
        <taxon>Agaricomycetes</taxon>
        <taxon>Agaricomycetidae</taxon>
        <taxon>Agaricales</taxon>
        <taxon>Marasmiineae</taxon>
        <taxon>Mycenaceae</taxon>
        <taxon>Roridomyces</taxon>
    </lineage>
</organism>
<keyword evidence="4" id="KW-1185">Reference proteome</keyword>
<proteinExistence type="predicted"/>
<feature type="transmembrane region" description="Helical" evidence="2">
    <location>
        <begin position="402"/>
        <end position="426"/>
    </location>
</feature>
<sequence>MQQSTALQVSEKIPGSLRPTTSYDTGRYDNSGLVDPVCMKITAGLFTTWLDPEPEYLPRFWTSQVHPEGQPYFAWAGPLRVVTEAHLYRPETLHEIHAWIDYFQDTLFALGRKTSEEIELFLRLEDGGCAYYFVDHSTRTQFWLESFSTDDLGLPAVVSISQLKTVLTELYWMHVEHFPMHVRPMSIATLNEITSIFSHGFCDQMTSRVSTFLYTAQQCKDFVAILKSCGDDMENGHTTWIIARLCSIVAHHRYITHYGQEHARLSRDQSILYDPEQKHRWISILFSHLTFKTSDKYIARLDDAFVDHLVYENHWEQLISDCVQQWRRAGGVAFGGLLLHIPFLALNFQSIALVATSLTLCGMSLASSMLLTHKYEPMQRINATDAMNYLDTIQSPTFKFQFTALAFSLPQALHLWGFLILPINYLLLVPQYLSVGAAIALTSLSLLLMMILYCITSEAVHTALPQTVEFFRRGARNNANESMA</sequence>
<feature type="region of interest" description="Disordered" evidence="1">
    <location>
        <begin position="1"/>
        <end position="24"/>
    </location>
</feature>
<feature type="transmembrane region" description="Helical" evidence="2">
    <location>
        <begin position="351"/>
        <end position="371"/>
    </location>
</feature>
<dbReference type="AlphaFoldDB" id="A0AAD7C0D5"/>
<reference evidence="3" key="1">
    <citation type="submission" date="2023-03" db="EMBL/GenBank/DDBJ databases">
        <title>Massive genome expansion in bonnet fungi (Mycena s.s.) driven by repeated elements and novel gene families across ecological guilds.</title>
        <authorList>
            <consortium name="Lawrence Berkeley National Laboratory"/>
            <person name="Harder C.B."/>
            <person name="Miyauchi S."/>
            <person name="Viragh M."/>
            <person name="Kuo A."/>
            <person name="Thoen E."/>
            <person name="Andreopoulos B."/>
            <person name="Lu D."/>
            <person name="Skrede I."/>
            <person name="Drula E."/>
            <person name="Henrissat B."/>
            <person name="Morin E."/>
            <person name="Kohler A."/>
            <person name="Barry K."/>
            <person name="LaButti K."/>
            <person name="Morin E."/>
            <person name="Salamov A."/>
            <person name="Lipzen A."/>
            <person name="Mereny Z."/>
            <person name="Hegedus B."/>
            <person name="Baldrian P."/>
            <person name="Stursova M."/>
            <person name="Weitz H."/>
            <person name="Taylor A."/>
            <person name="Grigoriev I.V."/>
            <person name="Nagy L.G."/>
            <person name="Martin F."/>
            <person name="Kauserud H."/>
        </authorList>
    </citation>
    <scope>NUCLEOTIDE SEQUENCE</scope>
    <source>
        <strain evidence="3">9284</strain>
    </source>
</reference>
<dbReference type="Proteomes" id="UP001221142">
    <property type="component" value="Unassembled WGS sequence"/>
</dbReference>
<keyword evidence="2" id="KW-0472">Membrane</keyword>
<feature type="transmembrane region" description="Helical" evidence="2">
    <location>
        <begin position="432"/>
        <end position="455"/>
    </location>
</feature>